<dbReference type="EMBL" id="JAIWYP010000010">
    <property type="protein sequence ID" value="KAH3746903.1"/>
    <property type="molecule type" value="Genomic_DNA"/>
</dbReference>
<organism evidence="2 3">
    <name type="scientific">Dreissena polymorpha</name>
    <name type="common">Zebra mussel</name>
    <name type="synonym">Mytilus polymorpha</name>
    <dbReference type="NCBI Taxonomy" id="45954"/>
    <lineage>
        <taxon>Eukaryota</taxon>
        <taxon>Metazoa</taxon>
        <taxon>Spiralia</taxon>
        <taxon>Lophotrochozoa</taxon>
        <taxon>Mollusca</taxon>
        <taxon>Bivalvia</taxon>
        <taxon>Autobranchia</taxon>
        <taxon>Heteroconchia</taxon>
        <taxon>Euheterodonta</taxon>
        <taxon>Imparidentia</taxon>
        <taxon>Neoheterodontei</taxon>
        <taxon>Myida</taxon>
        <taxon>Dreissenoidea</taxon>
        <taxon>Dreissenidae</taxon>
        <taxon>Dreissena</taxon>
    </lineage>
</organism>
<keyword evidence="3" id="KW-1185">Reference proteome</keyword>
<evidence type="ECO:0000256" key="1">
    <source>
        <dbReference type="SAM" id="MobiDB-lite"/>
    </source>
</evidence>
<feature type="compositionally biased region" description="Basic and acidic residues" evidence="1">
    <location>
        <begin position="64"/>
        <end position="75"/>
    </location>
</feature>
<feature type="region of interest" description="Disordered" evidence="1">
    <location>
        <begin position="63"/>
        <end position="110"/>
    </location>
</feature>
<proteinExistence type="predicted"/>
<sequence length="135" mass="15286">MNFASLSVALNRASIDELPDADCEEILKQLTEIQSMNEEHSKWVLRADTETKTAIIKVMTRLNGKREQTGRKQRFDSGYASSAGSRALSERLSEAMQPTDQTQEMGHSDQPLMVSEHDTPIQGENIRFFSNYFQS</sequence>
<dbReference type="AlphaFoldDB" id="A0A9D4I499"/>
<evidence type="ECO:0000313" key="3">
    <source>
        <dbReference type="Proteomes" id="UP000828390"/>
    </source>
</evidence>
<evidence type="ECO:0000313" key="2">
    <source>
        <dbReference type="EMBL" id="KAH3746903.1"/>
    </source>
</evidence>
<dbReference type="Proteomes" id="UP000828390">
    <property type="component" value="Unassembled WGS sequence"/>
</dbReference>
<protein>
    <submittedName>
        <fullName evidence="2">Uncharacterized protein</fullName>
    </submittedName>
</protein>
<name>A0A9D4I499_DREPO</name>
<accession>A0A9D4I499</accession>
<comment type="caution">
    <text evidence="2">The sequence shown here is derived from an EMBL/GenBank/DDBJ whole genome shotgun (WGS) entry which is preliminary data.</text>
</comment>
<gene>
    <name evidence="2" type="ORF">DPMN_181321</name>
</gene>
<feature type="compositionally biased region" description="Polar residues" evidence="1">
    <location>
        <begin position="96"/>
        <end position="105"/>
    </location>
</feature>
<reference evidence="2" key="1">
    <citation type="journal article" date="2019" name="bioRxiv">
        <title>The Genome of the Zebra Mussel, Dreissena polymorpha: A Resource for Invasive Species Research.</title>
        <authorList>
            <person name="McCartney M.A."/>
            <person name="Auch B."/>
            <person name="Kono T."/>
            <person name="Mallez S."/>
            <person name="Zhang Y."/>
            <person name="Obille A."/>
            <person name="Becker A."/>
            <person name="Abrahante J.E."/>
            <person name="Garbe J."/>
            <person name="Badalamenti J.P."/>
            <person name="Herman A."/>
            <person name="Mangelson H."/>
            <person name="Liachko I."/>
            <person name="Sullivan S."/>
            <person name="Sone E.D."/>
            <person name="Koren S."/>
            <person name="Silverstein K.A.T."/>
            <person name="Beckman K.B."/>
            <person name="Gohl D.M."/>
        </authorList>
    </citation>
    <scope>NUCLEOTIDE SEQUENCE</scope>
    <source>
        <strain evidence="2">Duluth1</strain>
        <tissue evidence="2">Whole animal</tissue>
    </source>
</reference>
<reference evidence="2" key="2">
    <citation type="submission" date="2020-11" db="EMBL/GenBank/DDBJ databases">
        <authorList>
            <person name="McCartney M.A."/>
            <person name="Auch B."/>
            <person name="Kono T."/>
            <person name="Mallez S."/>
            <person name="Becker A."/>
            <person name="Gohl D.M."/>
            <person name="Silverstein K.A.T."/>
            <person name="Koren S."/>
            <person name="Bechman K.B."/>
            <person name="Herman A."/>
            <person name="Abrahante J.E."/>
            <person name="Garbe J."/>
        </authorList>
    </citation>
    <scope>NUCLEOTIDE SEQUENCE</scope>
    <source>
        <strain evidence="2">Duluth1</strain>
        <tissue evidence="2">Whole animal</tissue>
    </source>
</reference>